<dbReference type="AlphaFoldDB" id="A8N4B3"/>
<name>A8N4B3_COPC7</name>
<accession>A8N4B3</accession>
<dbReference type="Proteomes" id="UP000001861">
    <property type="component" value="Unassembled WGS sequence"/>
</dbReference>
<protein>
    <submittedName>
        <fullName evidence="1">Uncharacterized protein</fullName>
    </submittedName>
</protein>
<dbReference type="HOGENOM" id="CLU_2497805_0_0_1"/>
<evidence type="ECO:0000313" key="1">
    <source>
        <dbReference type="EMBL" id="EAU92076.2"/>
    </source>
</evidence>
<dbReference type="RefSeq" id="XP_001829708.2">
    <property type="nucleotide sequence ID" value="XM_001829656.2"/>
</dbReference>
<dbReference type="InParanoid" id="A8N4B3"/>
<organism evidence="1 2">
    <name type="scientific">Coprinopsis cinerea (strain Okayama-7 / 130 / ATCC MYA-4618 / FGSC 9003)</name>
    <name type="common">Inky cap fungus</name>
    <name type="synonym">Hormographiella aspergillata</name>
    <dbReference type="NCBI Taxonomy" id="240176"/>
    <lineage>
        <taxon>Eukaryota</taxon>
        <taxon>Fungi</taxon>
        <taxon>Dikarya</taxon>
        <taxon>Basidiomycota</taxon>
        <taxon>Agaricomycotina</taxon>
        <taxon>Agaricomycetes</taxon>
        <taxon>Agaricomycetidae</taxon>
        <taxon>Agaricales</taxon>
        <taxon>Agaricineae</taxon>
        <taxon>Psathyrellaceae</taxon>
        <taxon>Coprinopsis</taxon>
    </lineage>
</organism>
<dbReference type="GeneID" id="6006140"/>
<evidence type="ECO:0000313" key="2">
    <source>
        <dbReference type="Proteomes" id="UP000001861"/>
    </source>
</evidence>
<gene>
    <name evidence="1" type="ORF">CC1G_09597</name>
</gene>
<dbReference type="VEuPathDB" id="FungiDB:CC1G_09597"/>
<proteinExistence type="predicted"/>
<dbReference type="KEGG" id="cci:CC1G_09597"/>
<sequence length="86" mass="9832">MLSIRIDRQVVNVQPTREEFGYGLSRLKVKRAQRTRTTNFVECKSVIPKFSLCSSDQRMISARWALPTLLRETLSPPPFSSATVYA</sequence>
<keyword evidence="2" id="KW-1185">Reference proteome</keyword>
<comment type="caution">
    <text evidence="1">The sequence shown here is derived from an EMBL/GenBank/DDBJ whole genome shotgun (WGS) entry which is preliminary data.</text>
</comment>
<reference evidence="1 2" key="1">
    <citation type="journal article" date="2010" name="Proc. Natl. Acad. Sci. U.S.A.">
        <title>Insights into evolution of multicellular fungi from the assembled chromosomes of the mushroom Coprinopsis cinerea (Coprinus cinereus).</title>
        <authorList>
            <person name="Stajich J.E."/>
            <person name="Wilke S.K."/>
            <person name="Ahren D."/>
            <person name="Au C.H."/>
            <person name="Birren B.W."/>
            <person name="Borodovsky M."/>
            <person name="Burns C."/>
            <person name="Canback B."/>
            <person name="Casselton L.A."/>
            <person name="Cheng C.K."/>
            <person name="Deng J."/>
            <person name="Dietrich F.S."/>
            <person name="Fargo D.C."/>
            <person name="Farman M.L."/>
            <person name="Gathman A.C."/>
            <person name="Goldberg J."/>
            <person name="Guigo R."/>
            <person name="Hoegger P.J."/>
            <person name="Hooker J.B."/>
            <person name="Huggins A."/>
            <person name="James T.Y."/>
            <person name="Kamada T."/>
            <person name="Kilaru S."/>
            <person name="Kodira C."/>
            <person name="Kues U."/>
            <person name="Kupfer D."/>
            <person name="Kwan H.S."/>
            <person name="Lomsadze A."/>
            <person name="Li W."/>
            <person name="Lilly W.W."/>
            <person name="Ma L.J."/>
            <person name="Mackey A.J."/>
            <person name="Manning G."/>
            <person name="Martin F."/>
            <person name="Muraguchi H."/>
            <person name="Natvig D.O."/>
            <person name="Palmerini H."/>
            <person name="Ramesh M.A."/>
            <person name="Rehmeyer C.J."/>
            <person name="Roe B.A."/>
            <person name="Shenoy N."/>
            <person name="Stanke M."/>
            <person name="Ter-Hovhannisyan V."/>
            <person name="Tunlid A."/>
            <person name="Velagapudi R."/>
            <person name="Vision T.J."/>
            <person name="Zeng Q."/>
            <person name="Zolan M.E."/>
            <person name="Pukkila P.J."/>
        </authorList>
    </citation>
    <scope>NUCLEOTIDE SEQUENCE [LARGE SCALE GENOMIC DNA]</scope>
    <source>
        <strain evidence="2">Okayama-7 / 130 / ATCC MYA-4618 / FGSC 9003</strain>
    </source>
</reference>
<dbReference type="EMBL" id="AACS02000003">
    <property type="protein sequence ID" value="EAU92076.2"/>
    <property type="molecule type" value="Genomic_DNA"/>
</dbReference>